<dbReference type="AlphaFoldDB" id="A0A2R8FAJ3"/>
<dbReference type="KEGG" id="csee:C10C_0261"/>
<dbReference type="EMBL" id="LT993738">
    <property type="protein sequence ID" value="SPN73435.1"/>
    <property type="molecule type" value="Genomic_DNA"/>
</dbReference>
<keyword evidence="1" id="KW-0472">Membrane</keyword>
<evidence type="ECO:0000313" key="3">
    <source>
        <dbReference type="Proteomes" id="UP000244926"/>
    </source>
</evidence>
<feature type="transmembrane region" description="Helical" evidence="1">
    <location>
        <begin position="138"/>
        <end position="162"/>
    </location>
</feature>
<dbReference type="NCBIfam" id="NF033935">
    <property type="entry name" value="inclusion_IncB"/>
    <property type="match status" value="1"/>
</dbReference>
<accession>A0A2R8FAJ3</accession>
<name>A0A2R8FAJ3_9CHLA</name>
<reference evidence="3" key="1">
    <citation type="submission" date="2017-11" db="EMBL/GenBank/DDBJ databases">
        <authorList>
            <person name="Seth-Smith MB H."/>
        </authorList>
    </citation>
    <scope>NUCLEOTIDE SEQUENCE [LARGE SCALE GENOMIC DNA]</scope>
</reference>
<evidence type="ECO:0000256" key="1">
    <source>
        <dbReference type="SAM" id="Phobius"/>
    </source>
</evidence>
<proteinExistence type="predicted"/>
<feature type="transmembrane region" description="Helical" evidence="1">
    <location>
        <begin position="101"/>
        <end position="132"/>
    </location>
</feature>
<gene>
    <name evidence="2" type="ORF">C10C_0261</name>
</gene>
<protein>
    <recommendedName>
        <fullName evidence="4">Inclusion membrane protein B</fullName>
    </recommendedName>
</protein>
<keyword evidence="3" id="KW-1185">Reference proteome</keyword>
<evidence type="ECO:0008006" key="4">
    <source>
        <dbReference type="Google" id="ProtNLM"/>
    </source>
</evidence>
<evidence type="ECO:0000313" key="2">
    <source>
        <dbReference type="EMBL" id="SPN73435.1"/>
    </source>
</evidence>
<keyword evidence="1" id="KW-0812">Transmembrane</keyword>
<organism evidence="2 3">
    <name type="scientific">Chlamydia serpentis</name>
    <dbReference type="NCBI Taxonomy" id="1967782"/>
    <lineage>
        <taxon>Bacteria</taxon>
        <taxon>Pseudomonadati</taxon>
        <taxon>Chlamydiota</taxon>
        <taxon>Chlamydiia</taxon>
        <taxon>Chlamydiales</taxon>
        <taxon>Chlamydiaceae</taxon>
        <taxon>Chlamydia/Chlamydophila group</taxon>
        <taxon>Chlamydia</taxon>
    </lineage>
</organism>
<sequence length="178" mass="18577">MSTPNIYQLSEQVALINNDVGILRTMLQEQETLNESTKQALDLSNTLAAHLLARGGGGLNPEELDKIKLAAGIVLSKADAEKKSGTSFPISAKSPCIFKKILATVLTVIAIIAIAILIACIIAVCGGFPALITLLNLYTIGACMALPIIGSVATATICLSLFGARSLLQPTLITCGKQ</sequence>
<dbReference type="RefSeq" id="WP_108896401.1">
    <property type="nucleotide sequence ID" value="NZ_LT993738.1"/>
</dbReference>
<dbReference type="Proteomes" id="UP000244926">
    <property type="component" value="Chromosome I"/>
</dbReference>
<keyword evidence="1" id="KW-1133">Transmembrane helix</keyword>